<organism evidence="4 5">
    <name type="scientific">Leminorella richardii</name>
    <dbReference type="NCBI Taxonomy" id="158841"/>
    <lineage>
        <taxon>Bacteria</taxon>
        <taxon>Pseudomonadati</taxon>
        <taxon>Pseudomonadota</taxon>
        <taxon>Gammaproteobacteria</taxon>
        <taxon>Enterobacterales</taxon>
        <taxon>Budviciaceae</taxon>
        <taxon>Leminorella</taxon>
    </lineage>
</organism>
<dbReference type="Gene3D" id="3.90.650.10">
    <property type="entry name" value="PurM-like C-terminal domain"/>
    <property type="match status" value="1"/>
</dbReference>
<gene>
    <name evidence="4" type="primary">hypE</name>
    <name evidence="4" type="ORF">NCTC12151_03297</name>
</gene>
<reference evidence="4 5" key="1">
    <citation type="submission" date="2018-06" db="EMBL/GenBank/DDBJ databases">
        <authorList>
            <consortium name="Pathogen Informatics"/>
            <person name="Doyle S."/>
        </authorList>
    </citation>
    <scope>NUCLEOTIDE SEQUENCE [LARGE SCALE GENOMIC DNA]</scope>
    <source>
        <strain evidence="4 5">NCTC12151</strain>
    </source>
</reference>
<evidence type="ECO:0000313" key="5">
    <source>
        <dbReference type="Proteomes" id="UP000249005"/>
    </source>
</evidence>
<dbReference type="Pfam" id="PF02769">
    <property type="entry name" value="AIRS_C"/>
    <property type="match status" value="1"/>
</dbReference>
<dbReference type="FunFam" id="3.30.1330.10:FF:000015">
    <property type="entry name" value="Hydrogenase expression/formation protein HypE"/>
    <property type="match status" value="1"/>
</dbReference>
<dbReference type="OrthoDB" id="9801934at2"/>
<dbReference type="InterPro" id="IPR011854">
    <property type="entry name" value="HypE"/>
</dbReference>
<dbReference type="SUPFAM" id="SSF55326">
    <property type="entry name" value="PurM N-terminal domain-like"/>
    <property type="match status" value="1"/>
</dbReference>
<evidence type="ECO:0000256" key="1">
    <source>
        <dbReference type="ARBA" id="ARBA00006243"/>
    </source>
</evidence>
<dbReference type="PIRSF" id="PIRSF005644">
    <property type="entry name" value="Hdrgns_mtr_HypE"/>
    <property type="match status" value="1"/>
</dbReference>
<evidence type="ECO:0000259" key="2">
    <source>
        <dbReference type="Pfam" id="PF00586"/>
    </source>
</evidence>
<dbReference type="PANTHER" id="PTHR30303:SF0">
    <property type="entry name" value="CARBAMOYL DEHYDRATASE HYPE"/>
    <property type="match status" value="1"/>
</dbReference>
<dbReference type="EMBL" id="LS483470">
    <property type="protein sequence ID" value="SQI43855.1"/>
    <property type="molecule type" value="Genomic_DNA"/>
</dbReference>
<dbReference type="InterPro" id="IPR036676">
    <property type="entry name" value="PurM-like_C_sf"/>
</dbReference>
<feature type="domain" description="PurM-like C-terminal" evidence="3">
    <location>
        <begin position="170"/>
        <end position="320"/>
    </location>
</feature>
<dbReference type="CDD" id="cd02197">
    <property type="entry name" value="HypE"/>
    <property type="match status" value="1"/>
</dbReference>
<dbReference type="RefSeq" id="WP_111741597.1">
    <property type="nucleotide sequence ID" value="NZ_LR698987.1"/>
</dbReference>
<dbReference type="Pfam" id="PF00586">
    <property type="entry name" value="AIRS"/>
    <property type="match status" value="1"/>
</dbReference>
<dbReference type="NCBIfam" id="TIGR02124">
    <property type="entry name" value="hypE"/>
    <property type="match status" value="1"/>
</dbReference>
<sequence>MSFSEKDVVTMAHGSGGQAMQQLIESLFLQAFSNAALNEREDQARIPLSKLTQLGDRLAFSTDSYVIDPVFFPGGNIGKLAVCGTVNDVAVSGAVPQYLSCGFILEEGLPLKDLEQIVISMAKTAAEAGVEIVTGDTKVVQRGAADKVFINTAGIGAIPASIQWGAQHIQPGDRILVSGTLGDHGATILNLREGLGLEAELESDCAVLTPLIAPLRDIPGVRALRDATRGGVTAILHEFAASSGCGMSINEGALPVKNAVRGVCELLGLEPLNFANEGKLVIVVAPEAEQETLTRLRAHPLGQDAATIGTVTDTKRVQLTGIFGATRLLDLPHSEPLPRIC</sequence>
<dbReference type="GO" id="GO:0051604">
    <property type="term" value="P:protein maturation"/>
    <property type="evidence" value="ECO:0007669"/>
    <property type="project" value="TreeGrafter"/>
</dbReference>
<dbReference type="Proteomes" id="UP000249005">
    <property type="component" value="Chromosome 1"/>
</dbReference>
<dbReference type="Gene3D" id="3.30.1330.10">
    <property type="entry name" value="PurM-like, N-terminal domain"/>
    <property type="match status" value="1"/>
</dbReference>
<dbReference type="InterPro" id="IPR010918">
    <property type="entry name" value="PurM-like_C_dom"/>
</dbReference>
<proteinExistence type="inferred from homology"/>
<dbReference type="AlphaFoldDB" id="A0A2X4XUV5"/>
<protein>
    <submittedName>
        <fullName evidence="4">Hydrogenase isoenzymes formation protein hypE</fullName>
    </submittedName>
</protein>
<comment type="similarity">
    <text evidence="1">Belongs to the HypE family.</text>
</comment>
<dbReference type="KEGG" id="lri:NCTC12151_03297"/>
<dbReference type="PANTHER" id="PTHR30303">
    <property type="entry name" value="HYDROGENASE ISOENZYMES FORMATION PROTEIN HYPE"/>
    <property type="match status" value="1"/>
</dbReference>
<evidence type="ECO:0000259" key="3">
    <source>
        <dbReference type="Pfam" id="PF02769"/>
    </source>
</evidence>
<feature type="domain" description="PurM-like N-terminal" evidence="2">
    <location>
        <begin position="54"/>
        <end position="157"/>
    </location>
</feature>
<evidence type="ECO:0000313" key="4">
    <source>
        <dbReference type="EMBL" id="SQI43855.1"/>
    </source>
</evidence>
<dbReference type="InterPro" id="IPR036921">
    <property type="entry name" value="PurM-like_N_sf"/>
</dbReference>
<keyword evidence="5" id="KW-1185">Reference proteome</keyword>
<name>A0A2X4XUV5_9GAMM</name>
<dbReference type="SUPFAM" id="SSF56042">
    <property type="entry name" value="PurM C-terminal domain-like"/>
    <property type="match status" value="1"/>
</dbReference>
<accession>A0A2X4XUV5</accession>
<dbReference type="InterPro" id="IPR016188">
    <property type="entry name" value="PurM-like_N"/>
</dbReference>